<dbReference type="Proteomes" id="UP001457282">
    <property type="component" value="Unassembled WGS sequence"/>
</dbReference>
<feature type="compositionally biased region" description="Low complexity" evidence="3">
    <location>
        <begin position="44"/>
        <end position="61"/>
    </location>
</feature>
<evidence type="ECO:0000256" key="3">
    <source>
        <dbReference type="SAM" id="MobiDB-lite"/>
    </source>
</evidence>
<dbReference type="EMBL" id="JBEDUW010000005">
    <property type="protein sequence ID" value="KAK9930647.1"/>
    <property type="molecule type" value="Genomic_DNA"/>
</dbReference>
<feature type="region of interest" description="Disordered" evidence="3">
    <location>
        <begin position="44"/>
        <end position="81"/>
    </location>
</feature>
<dbReference type="InterPro" id="IPR013805">
    <property type="entry name" value="GrpE_CC"/>
</dbReference>
<sequence>MANSMFIPNHSLIVATPVSVSFSSKPIAPPKSLLGFSVTNSSPITIQSSSSSSRRASSFKSHLAPRESVPPANAKEDQNEKTVSEVEARIEVIENKQNQLVQKVSSISAEVTSGKEKLIRLQADFDNCRKIFEKERLAGARQDLFCVSNVSHLLNENTPQMCTYNSFGNDNMVPRLKRVSTEVEHWKSTV</sequence>
<dbReference type="SUPFAM" id="SSF58014">
    <property type="entry name" value="Coiled-coil domain of nucleotide exchange factor GrpE"/>
    <property type="match status" value="1"/>
</dbReference>
<evidence type="ECO:0000256" key="1">
    <source>
        <dbReference type="ARBA" id="ARBA00009054"/>
    </source>
</evidence>
<evidence type="ECO:0000313" key="4">
    <source>
        <dbReference type="EMBL" id="KAK9930647.1"/>
    </source>
</evidence>
<name>A0AAW1X4I6_RUBAR</name>
<protein>
    <submittedName>
        <fullName evidence="4">Uncharacterized protein</fullName>
    </submittedName>
</protein>
<keyword evidence="2" id="KW-0143">Chaperone</keyword>
<evidence type="ECO:0000313" key="5">
    <source>
        <dbReference type="Proteomes" id="UP001457282"/>
    </source>
</evidence>
<comment type="similarity">
    <text evidence="1">Belongs to the GrpE family.</text>
</comment>
<keyword evidence="5" id="KW-1185">Reference proteome</keyword>
<proteinExistence type="inferred from homology"/>
<dbReference type="AlphaFoldDB" id="A0AAW1X4I6"/>
<evidence type="ECO:0000256" key="2">
    <source>
        <dbReference type="ARBA" id="ARBA00023186"/>
    </source>
</evidence>
<accession>A0AAW1X4I6</accession>
<reference evidence="4 5" key="1">
    <citation type="journal article" date="2023" name="G3 (Bethesda)">
        <title>A chromosome-length genome assembly and annotation of blackberry (Rubus argutus, cv. 'Hillquist').</title>
        <authorList>
            <person name="Bruna T."/>
            <person name="Aryal R."/>
            <person name="Dudchenko O."/>
            <person name="Sargent D.J."/>
            <person name="Mead D."/>
            <person name="Buti M."/>
            <person name="Cavallini A."/>
            <person name="Hytonen T."/>
            <person name="Andres J."/>
            <person name="Pham M."/>
            <person name="Weisz D."/>
            <person name="Mascagni F."/>
            <person name="Usai G."/>
            <person name="Natali L."/>
            <person name="Bassil N."/>
            <person name="Fernandez G.E."/>
            <person name="Lomsadze A."/>
            <person name="Armour M."/>
            <person name="Olukolu B."/>
            <person name="Poorten T."/>
            <person name="Britton C."/>
            <person name="Davik J."/>
            <person name="Ashrafi H."/>
            <person name="Aiden E.L."/>
            <person name="Borodovsky M."/>
            <person name="Worthington M."/>
        </authorList>
    </citation>
    <scope>NUCLEOTIDE SEQUENCE [LARGE SCALE GENOMIC DNA]</scope>
    <source>
        <strain evidence="4">PI 553951</strain>
    </source>
</reference>
<gene>
    <name evidence="4" type="ORF">M0R45_027680</name>
</gene>
<comment type="caution">
    <text evidence="4">The sequence shown here is derived from an EMBL/GenBank/DDBJ whole genome shotgun (WGS) entry which is preliminary data.</text>
</comment>
<organism evidence="4 5">
    <name type="scientific">Rubus argutus</name>
    <name type="common">Southern blackberry</name>
    <dbReference type="NCBI Taxonomy" id="59490"/>
    <lineage>
        <taxon>Eukaryota</taxon>
        <taxon>Viridiplantae</taxon>
        <taxon>Streptophyta</taxon>
        <taxon>Embryophyta</taxon>
        <taxon>Tracheophyta</taxon>
        <taxon>Spermatophyta</taxon>
        <taxon>Magnoliopsida</taxon>
        <taxon>eudicotyledons</taxon>
        <taxon>Gunneridae</taxon>
        <taxon>Pentapetalae</taxon>
        <taxon>rosids</taxon>
        <taxon>fabids</taxon>
        <taxon>Rosales</taxon>
        <taxon>Rosaceae</taxon>
        <taxon>Rosoideae</taxon>
        <taxon>Rosoideae incertae sedis</taxon>
        <taxon>Rubus</taxon>
    </lineage>
</organism>
<dbReference type="Gene3D" id="3.90.20.20">
    <property type="match status" value="1"/>
</dbReference>